<gene>
    <name evidence="1" type="ORF">EV212_10157</name>
</gene>
<evidence type="ECO:0008006" key="3">
    <source>
        <dbReference type="Google" id="ProtNLM"/>
    </source>
</evidence>
<name>A0A4R2LKT4_9FIRM</name>
<dbReference type="InterPro" id="IPR027417">
    <property type="entry name" value="P-loop_NTPase"/>
</dbReference>
<keyword evidence="2" id="KW-1185">Reference proteome</keyword>
<organism evidence="1 2">
    <name type="scientific">Frisingicoccus caecimuris</name>
    <dbReference type="NCBI Taxonomy" id="1796636"/>
    <lineage>
        <taxon>Bacteria</taxon>
        <taxon>Bacillati</taxon>
        <taxon>Bacillota</taxon>
        <taxon>Clostridia</taxon>
        <taxon>Lachnospirales</taxon>
        <taxon>Lachnospiraceae</taxon>
        <taxon>Frisingicoccus</taxon>
    </lineage>
</organism>
<dbReference type="Proteomes" id="UP000295711">
    <property type="component" value="Unassembled WGS sequence"/>
</dbReference>
<dbReference type="AlphaFoldDB" id="A0A4R2LKT4"/>
<dbReference type="EMBL" id="SLXA01000001">
    <property type="protein sequence ID" value="TCO86277.1"/>
    <property type="molecule type" value="Genomic_DNA"/>
</dbReference>
<comment type="caution">
    <text evidence="1">The sequence shown here is derived from an EMBL/GenBank/DDBJ whole genome shotgun (WGS) entry which is preliminary data.</text>
</comment>
<accession>A0A4R2LKT4</accession>
<evidence type="ECO:0000313" key="1">
    <source>
        <dbReference type="EMBL" id="TCO86277.1"/>
    </source>
</evidence>
<dbReference type="OrthoDB" id="1953676at2"/>
<protein>
    <recommendedName>
        <fullName evidence="3">Twitching motility protein PilT</fullName>
    </recommendedName>
</protein>
<evidence type="ECO:0000313" key="2">
    <source>
        <dbReference type="Proteomes" id="UP000295711"/>
    </source>
</evidence>
<proteinExistence type="predicted"/>
<dbReference type="RefSeq" id="WP_132087135.1">
    <property type="nucleotide sequence ID" value="NZ_JANKAQ010000005.1"/>
</dbReference>
<dbReference type="Gene3D" id="3.40.50.300">
    <property type="entry name" value="P-loop containing nucleotide triphosphate hydrolases"/>
    <property type="match status" value="1"/>
</dbReference>
<reference evidence="1 2" key="1">
    <citation type="submission" date="2019-03" db="EMBL/GenBank/DDBJ databases">
        <title>Genomic Encyclopedia of Type Strains, Phase IV (KMG-IV): sequencing the most valuable type-strain genomes for metagenomic binning, comparative biology and taxonomic classification.</title>
        <authorList>
            <person name="Goeker M."/>
        </authorList>
    </citation>
    <scope>NUCLEOTIDE SEQUENCE [LARGE SCALE GENOMIC DNA]</scope>
    <source>
        <strain evidence="1 2">DSM 28559</strain>
    </source>
</reference>
<sequence length="139" mass="15761">MIQIISGVKGKGKTKYLIQKANEEVKNANGNVVYLDKNNKHMYELSNKIRLINLSEYPLDTYDAFLGFICGLISQDHDLEAMYLDSFLTISSVSDEYIGFVLSKLKDISSRFDINFVISISVDAEHLPDDFKDDIIISL</sequence>